<keyword evidence="1" id="KW-0560">Oxidoreductase</keyword>
<keyword evidence="5" id="KW-1185">Reference proteome</keyword>
<evidence type="ECO:0000259" key="2">
    <source>
        <dbReference type="Pfam" id="PF01408"/>
    </source>
</evidence>
<name>A0A918RIL0_9SPHN</name>
<dbReference type="AlphaFoldDB" id="A0A918RIL0"/>
<dbReference type="PANTHER" id="PTHR43818:SF11">
    <property type="entry name" value="BCDNA.GH03377"/>
    <property type="match status" value="1"/>
</dbReference>
<dbReference type="Gene3D" id="3.40.50.720">
    <property type="entry name" value="NAD(P)-binding Rossmann-like Domain"/>
    <property type="match status" value="1"/>
</dbReference>
<evidence type="ECO:0000313" key="5">
    <source>
        <dbReference type="Proteomes" id="UP000634139"/>
    </source>
</evidence>
<reference evidence="4" key="2">
    <citation type="submission" date="2020-09" db="EMBL/GenBank/DDBJ databases">
        <authorList>
            <person name="Sun Q."/>
            <person name="Kim S."/>
        </authorList>
    </citation>
    <scope>NUCLEOTIDE SEQUENCE</scope>
    <source>
        <strain evidence="4">KCTC 32422</strain>
    </source>
</reference>
<dbReference type="PANTHER" id="PTHR43818">
    <property type="entry name" value="BCDNA.GH03377"/>
    <property type="match status" value="1"/>
</dbReference>
<feature type="domain" description="Gfo/Idh/MocA-like oxidoreductase N-terminal" evidence="2">
    <location>
        <begin position="7"/>
        <end position="122"/>
    </location>
</feature>
<sequence>MATGGTINLGVIGLGRGLMLALPALIAYPAIRLVAAADPRPVARERFAAEFGARAYADWAELLADPAIDAVYIAAPHQFHAEQAVAAARAGKHVLVEKPMALSLDDCRAMAGAAQQAGTVLVTGPSHSFDAPVRHAAALIASGAVGAPRLITALNYTDFLFRPRRPEELDSAQGGGVVLSQAAHQIDIARLLAGSPLRSVRAVTGDWDAARPSEGAYAALLDFANGCAATLTYSGYARFDSDALQGGTGEFGQPKDPAAHATARRRIAALSPGEEIAAKLARAYGGASPALPPAPVANEQFGLVLISCERADLRLMPDGVWTYADDGARFTPLPPPPAAQYGAIAAFAEACRGGPLPPQAGSWGIDTVKACLALSRSAHERREIRIEPEAPSA</sequence>
<dbReference type="SUPFAM" id="SSF55347">
    <property type="entry name" value="Glyceraldehyde-3-phosphate dehydrogenase-like, C-terminal domain"/>
    <property type="match status" value="1"/>
</dbReference>
<dbReference type="InterPro" id="IPR055170">
    <property type="entry name" value="GFO_IDH_MocA-like_dom"/>
</dbReference>
<accession>A0A918RIL0</accession>
<dbReference type="InterPro" id="IPR050463">
    <property type="entry name" value="Gfo/Idh/MocA_oxidrdct_glycsds"/>
</dbReference>
<organism evidence="4 5">
    <name type="scientific">Novosphingobium arvoryzae</name>
    <dbReference type="NCBI Taxonomy" id="1256514"/>
    <lineage>
        <taxon>Bacteria</taxon>
        <taxon>Pseudomonadati</taxon>
        <taxon>Pseudomonadota</taxon>
        <taxon>Alphaproteobacteria</taxon>
        <taxon>Sphingomonadales</taxon>
        <taxon>Sphingomonadaceae</taxon>
        <taxon>Novosphingobium</taxon>
    </lineage>
</organism>
<dbReference type="GO" id="GO:0016491">
    <property type="term" value="F:oxidoreductase activity"/>
    <property type="evidence" value="ECO:0007669"/>
    <property type="project" value="UniProtKB-KW"/>
</dbReference>
<dbReference type="Proteomes" id="UP000634139">
    <property type="component" value="Unassembled WGS sequence"/>
</dbReference>
<dbReference type="InterPro" id="IPR036291">
    <property type="entry name" value="NAD(P)-bd_dom_sf"/>
</dbReference>
<feature type="domain" description="GFO/IDH/MocA-like oxidoreductase" evidence="3">
    <location>
        <begin position="133"/>
        <end position="240"/>
    </location>
</feature>
<evidence type="ECO:0000313" key="4">
    <source>
        <dbReference type="EMBL" id="GHA01404.1"/>
    </source>
</evidence>
<dbReference type="RefSeq" id="WP_189541598.1">
    <property type="nucleotide sequence ID" value="NZ_BMZD01000005.1"/>
</dbReference>
<dbReference type="Pfam" id="PF22725">
    <property type="entry name" value="GFO_IDH_MocA_C3"/>
    <property type="match status" value="1"/>
</dbReference>
<evidence type="ECO:0000259" key="3">
    <source>
        <dbReference type="Pfam" id="PF22725"/>
    </source>
</evidence>
<dbReference type="EMBL" id="BMZD01000005">
    <property type="protein sequence ID" value="GHA01404.1"/>
    <property type="molecule type" value="Genomic_DNA"/>
</dbReference>
<dbReference type="SUPFAM" id="SSF51735">
    <property type="entry name" value="NAD(P)-binding Rossmann-fold domains"/>
    <property type="match status" value="1"/>
</dbReference>
<dbReference type="InterPro" id="IPR000683">
    <property type="entry name" value="Gfo/Idh/MocA-like_OxRdtase_N"/>
</dbReference>
<dbReference type="Pfam" id="PF01408">
    <property type="entry name" value="GFO_IDH_MocA"/>
    <property type="match status" value="1"/>
</dbReference>
<comment type="caution">
    <text evidence="4">The sequence shown here is derived from an EMBL/GenBank/DDBJ whole genome shotgun (WGS) entry which is preliminary data.</text>
</comment>
<dbReference type="GO" id="GO:0000166">
    <property type="term" value="F:nucleotide binding"/>
    <property type="evidence" value="ECO:0007669"/>
    <property type="project" value="InterPro"/>
</dbReference>
<reference evidence="4" key="1">
    <citation type="journal article" date="2014" name="Int. J. Syst. Evol. Microbiol.">
        <title>Complete genome sequence of Corynebacterium casei LMG S-19264T (=DSM 44701T), isolated from a smear-ripened cheese.</title>
        <authorList>
            <consortium name="US DOE Joint Genome Institute (JGI-PGF)"/>
            <person name="Walter F."/>
            <person name="Albersmeier A."/>
            <person name="Kalinowski J."/>
            <person name="Ruckert C."/>
        </authorList>
    </citation>
    <scope>NUCLEOTIDE SEQUENCE</scope>
    <source>
        <strain evidence="4">KCTC 32422</strain>
    </source>
</reference>
<gene>
    <name evidence="4" type="ORF">GCM10011617_22680</name>
</gene>
<protein>
    <submittedName>
        <fullName evidence="4">Dehydrogenase</fullName>
    </submittedName>
</protein>
<evidence type="ECO:0000256" key="1">
    <source>
        <dbReference type="ARBA" id="ARBA00023002"/>
    </source>
</evidence>
<proteinExistence type="predicted"/>
<dbReference type="Gene3D" id="3.30.360.10">
    <property type="entry name" value="Dihydrodipicolinate Reductase, domain 2"/>
    <property type="match status" value="1"/>
</dbReference>